<evidence type="ECO:0000313" key="6">
    <source>
        <dbReference type="RefSeq" id="XP_014663602.1"/>
    </source>
</evidence>
<dbReference type="PANTHER" id="PTHR10155:SF10">
    <property type="entry name" value="PI3K21B, ISOFORM B"/>
    <property type="match status" value="1"/>
</dbReference>
<sequence>MDVEQQQPQQSEIDSDAVEMSPDFVRLRQSCKLSTPAKTCKPGVVKKFRRKVSQAFLAMSPNPMRSWNSTDEVLLCRNTDLLQAVEWYWGDISKDDTRGSLKNTVDGTFLVRNATNSVGDFALAVRKGSSTRLIKIYYDEGMFSFTPRGQRPTENSLRFESVLTLVHHFEETSLEVCNSRVDTRLLYPMSRYANGDADEQGDKDVLKQRLLCVNKEHMKLSLQYSRYQDEQAALATQMQLKKQAAHAFVPTITFFEEQSSTLRKQTSGFDNATEQTRVTMAHTTLMRRLSEIRSRADELSAELATDGGQYHDLDRAMNSMKPRVIELHKRMMEFSESLKLLGVSNRTLERWLQRASILADEDYSCATSSTSTDWEARADAEEEEENEEAAGGRTLPHHDEATWFEDRVIQRAEAERILRDRPPGTFLVRQNQQQQYCLSIVGPATVKHCIIEQGEQGYGFAEPYNIYKSLNDLVLFYQHNTLAKHSDELPIMLQHPAFA</sequence>
<gene>
    <name evidence="6" type="primary">LOC106806243</name>
</gene>
<evidence type="ECO:0000313" key="5">
    <source>
        <dbReference type="Proteomes" id="UP000695022"/>
    </source>
</evidence>
<evidence type="ECO:0000259" key="4">
    <source>
        <dbReference type="PROSITE" id="PS50001"/>
    </source>
</evidence>
<dbReference type="PANTHER" id="PTHR10155">
    <property type="entry name" value="PHOSPHATIDYLINOSITOL 3-KINASE REGULATORY SUBUNIT"/>
    <property type="match status" value="1"/>
</dbReference>
<protein>
    <submittedName>
        <fullName evidence="6">Phosphatidylinositol 3-kinase regulatory subunit gamma-like isoform X1</fullName>
    </submittedName>
</protein>
<dbReference type="SMART" id="SM00252">
    <property type="entry name" value="SH2"/>
    <property type="match status" value="2"/>
</dbReference>
<dbReference type="InterPro" id="IPR032498">
    <property type="entry name" value="PI3K_P85_iSH2"/>
</dbReference>
<evidence type="ECO:0000256" key="3">
    <source>
        <dbReference type="SAM" id="MobiDB-lite"/>
    </source>
</evidence>
<dbReference type="Pfam" id="PF16454">
    <property type="entry name" value="PI3K_P85_iSH2"/>
    <property type="match status" value="1"/>
</dbReference>
<dbReference type="Gene3D" id="3.30.505.10">
    <property type="entry name" value="SH2 domain"/>
    <property type="match status" value="2"/>
</dbReference>
<keyword evidence="1 2" id="KW-0727">SH2 domain</keyword>
<name>A0ABM1DUI1_PRICU</name>
<organism evidence="5 6">
    <name type="scientific">Priapulus caudatus</name>
    <name type="common">Priapulid worm</name>
    <dbReference type="NCBI Taxonomy" id="37621"/>
    <lineage>
        <taxon>Eukaryota</taxon>
        <taxon>Metazoa</taxon>
        <taxon>Ecdysozoa</taxon>
        <taxon>Scalidophora</taxon>
        <taxon>Priapulida</taxon>
        <taxon>Priapulimorpha</taxon>
        <taxon>Priapulimorphida</taxon>
        <taxon>Priapulidae</taxon>
        <taxon>Priapulus</taxon>
    </lineage>
</organism>
<accession>A0ABM1DUI1</accession>
<dbReference type="Pfam" id="PF00017">
    <property type="entry name" value="SH2"/>
    <property type="match status" value="2"/>
</dbReference>
<reference evidence="6" key="1">
    <citation type="submission" date="2025-08" db="UniProtKB">
        <authorList>
            <consortium name="RefSeq"/>
        </authorList>
    </citation>
    <scope>IDENTIFICATION</scope>
</reference>
<dbReference type="GeneID" id="106806243"/>
<keyword evidence="5" id="KW-1185">Reference proteome</keyword>
<feature type="domain" description="SH2" evidence="4">
    <location>
        <begin position="403"/>
        <end position="497"/>
    </location>
</feature>
<dbReference type="PRINTS" id="PR00678">
    <property type="entry name" value="PI3KINASEP85"/>
</dbReference>
<dbReference type="RefSeq" id="XP_014663602.1">
    <property type="nucleotide sequence ID" value="XM_014808116.1"/>
</dbReference>
<dbReference type="Gene3D" id="1.10.287.1490">
    <property type="match status" value="1"/>
</dbReference>
<feature type="domain" description="SH2" evidence="4">
    <location>
        <begin position="87"/>
        <end position="189"/>
    </location>
</feature>
<dbReference type="PRINTS" id="PR00401">
    <property type="entry name" value="SH2DOMAIN"/>
</dbReference>
<dbReference type="InterPro" id="IPR000980">
    <property type="entry name" value="SH2"/>
</dbReference>
<dbReference type="Proteomes" id="UP000695022">
    <property type="component" value="Unplaced"/>
</dbReference>
<dbReference type="PROSITE" id="PS50001">
    <property type="entry name" value="SH2"/>
    <property type="match status" value="2"/>
</dbReference>
<dbReference type="SUPFAM" id="SSF55550">
    <property type="entry name" value="SH2 domain"/>
    <property type="match status" value="2"/>
</dbReference>
<dbReference type="InterPro" id="IPR036860">
    <property type="entry name" value="SH2_dom_sf"/>
</dbReference>
<proteinExistence type="predicted"/>
<feature type="region of interest" description="Disordered" evidence="3">
    <location>
        <begin position="369"/>
        <end position="397"/>
    </location>
</feature>
<evidence type="ECO:0000256" key="1">
    <source>
        <dbReference type="ARBA" id="ARBA00022999"/>
    </source>
</evidence>
<evidence type="ECO:0000256" key="2">
    <source>
        <dbReference type="PROSITE-ProRule" id="PRU00191"/>
    </source>
</evidence>